<dbReference type="RefSeq" id="WP_311947802.1">
    <property type="nucleotide sequence ID" value="NZ_JAVLVU010000001.1"/>
</dbReference>
<dbReference type="EMBL" id="JAVLVU010000001">
    <property type="protein sequence ID" value="MDT3401836.1"/>
    <property type="molecule type" value="Genomic_DNA"/>
</dbReference>
<gene>
    <name evidence="1" type="ORF">QE417_000908</name>
</gene>
<proteinExistence type="predicted"/>
<keyword evidence="2" id="KW-1185">Reference proteome</keyword>
<evidence type="ECO:0000313" key="1">
    <source>
        <dbReference type="EMBL" id="MDT3401836.1"/>
    </source>
</evidence>
<reference evidence="2" key="1">
    <citation type="submission" date="2023-07" db="EMBL/GenBank/DDBJ databases">
        <title>Functional and genomic diversity of the sorghum phyllosphere microbiome.</title>
        <authorList>
            <person name="Shade A."/>
        </authorList>
    </citation>
    <scope>NUCLEOTIDE SEQUENCE [LARGE SCALE GENOMIC DNA]</scope>
    <source>
        <strain evidence="2">SORGH_AS_0422</strain>
    </source>
</reference>
<accession>A0ABU3GPZ8</accession>
<comment type="caution">
    <text evidence="1">The sequence shown here is derived from an EMBL/GenBank/DDBJ whole genome shotgun (WGS) entry which is preliminary data.</text>
</comment>
<sequence>MNIERLIDVIKQQAEMFMLEIGAFYPFATAINSNNEIVPIGAYIEDKNDTPASQDIINLLEKGIFHEINNGYYRIAAIVVDITITKKTVNYDAMQIRFYEKNNAYKKHFIYVINSNNVMFTEVQESL</sequence>
<name>A0ABU3GPZ8_9SPHI</name>
<evidence type="ECO:0000313" key="2">
    <source>
        <dbReference type="Proteomes" id="UP001258315"/>
    </source>
</evidence>
<dbReference type="Proteomes" id="UP001258315">
    <property type="component" value="Unassembled WGS sequence"/>
</dbReference>
<organism evidence="1 2">
    <name type="scientific">Mucilaginibacter terrae</name>
    <dbReference type="NCBI Taxonomy" id="1955052"/>
    <lineage>
        <taxon>Bacteria</taxon>
        <taxon>Pseudomonadati</taxon>
        <taxon>Bacteroidota</taxon>
        <taxon>Sphingobacteriia</taxon>
        <taxon>Sphingobacteriales</taxon>
        <taxon>Sphingobacteriaceae</taxon>
        <taxon>Mucilaginibacter</taxon>
    </lineage>
</organism>
<protein>
    <submittedName>
        <fullName evidence="1">Uncharacterized protein</fullName>
    </submittedName>
</protein>